<name>A0ABW0LS84_9BACL</name>
<sequence length="192" mass="21479">MVSFKDIDQDGKKDVIVLADYLTGPGSEGNVPFTVPTVFIQKDKEFISDLDLDSSLYSSGDITMVSDVVAYFKKKTTQEEVNIRLCRKVLAPNMEEGMIEETYGGGTMWGHNGNREIGFLKYYMNKYVKMKQKGAAASSPKDVKEAEKEFDDELQGLNTEIQKFKKLTSEKDDAGLLLLNHLVDRVGSSVNE</sequence>
<evidence type="ECO:0000313" key="2">
    <source>
        <dbReference type="Proteomes" id="UP001596105"/>
    </source>
</evidence>
<proteinExistence type="predicted"/>
<dbReference type="Proteomes" id="UP001596105">
    <property type="component" value="Unassembled WGS sequence"/>
</dbReference>
<protein>
    <submittedName>
        <fullName evidence="1">Uncharacterized protein</fullName>
    </submittedName>
</protein>
<gene>
    <name evidence="1" type="ORF">ACFPPD_05390</name>
</gene>
<organism evidence="1 2">
    <name type="scientific">Cohnella suwonensis</name>
    <dbReference type="NCBI Taxonomy" id="696072"/>
    <lineage>
        <taxon>Bacteria</taxon>
        <taxon>Bacillati</taxon>
        <taxon>Bacillota</taxon>
        <taxon>Bacilli</taxon>
        <taxon>Bacillales</taxon>
        <taxon>Paenibacillaceae</taxon>
        <taxon>Cohnella</taxon>
    </lineage>
</organism>
<comment type="caution">
    <text evidence="1">The sequence shown here is derived from an EMBL/GenBank/DDBJ whole genome shotgun (WGS) entry which is preliminary data.</text>
</comment>
<dbReference type="EMBL" id="JBHSMH010000007">
    <property type="protein sequence ID" value="MFC5468146.1"/>
    <property type="molecule type" value="Genomic_DNA"/>
</dbReference>
<dbReference type="RefSeq" id="WP_209746543.1">
    <property type="nucleotide sequence ID" value="NZ_JBHSMH010000007.1"/>
</dbReference>
<reference evidence="2" key="1">
    <citation type="journal article" date="2019" name="Int. J. Syst. Evol. Microbiol.">
        <title>The Global Catalogue of Microorganisms (GCM) 10K type strain sequencing project: providing services to taxonomists for standard genome sequencing and annotation.</title>
        <authorList>
            <consortium name="The Broad Institute Genomics Platform"/>
            <consortium name="The Broad Institute Genome Sequencing Center for Infectious Disease"/>
            <person name="Wu L."/>
            <person name="Ma J."/>
        </authorList>
    </citation>
    <scope>NUCLEOTIDE SEQUENCE [LARGE SCALE GENOMIC DNA]</scope>
    <source>
        <strain evidence="2">CCUG 57113</strain>
    </source>
</reference>
<evidence type="ECO:0000313" key="1">
    <source>
        <dbReference type="EMBL" id="MFC5468146.1"/>
    </source>
</evidence>
<keyword evidence="2" id="KW-1185">Reference proteome</keyword>
<accession>A0ABW0LS84</accession>